<dbReference type="Proteomes" id="UP000323506">
    <property type="component" value="Chromosome D02"/>
</dbReference>
<dbReference type="AlphaFoldDB" id="A0A5D2DJA7"/>
<reference evidence="1 2" key="1">
    <citation type="submission" date="2019-06" db="EMBL/GenBank/DDBJ databases">
        <title>WGS assembly of Gossypium darwinii.</title>
        <authorList>
            <person name="Chen Z.J."/>
            <person name="Sreedasyam A."/>
            <person name="Ando A."/>
            <person name="Song Q."/>
            <person name="De L."/>
            <person name="Hulse-Kemp A."/>
            <person name="Ding M."/>
            <person name="Ye W."/>
            <person name="Kirkbride R."/>
            <person name="Jenkins J."/>
            <person name="Plott C."/>
            <person name="Lovell J."/>
            <person name="Lin Y.-M."/>
            <person name="Vaughn R."/>
            <person name="Liu B."/>
            <person name="Li W."/>
            <person name="Simpson S."/>
            <person name="Scheffler B."/>
            <person name="Saski C."/>
            <person name="Grover C."/>
            <person name="Hu G."/>
            <person name="Conover J."/>
            <person name="Carlson J."/>
            <person name="Shu S."/>
            <person name="Boston L."/>
            <person name="Williams M."/>
            <person name="Peterson D."/>
            <person name="Mcgee K."/>
            <person name="Jones D."/>
            <person name="Wendel J."/>
            <person name="Stelly D."/>
            <person name="Grimwood J."/>
            <person name="Schmutz J."/>
        </authorList>
    </citation>
    <scope>NUCLEOTIDE SEQUENCE [LARGE SCALE GENOMIC DNA]</scope>
    <source>
        <strain evidence="1">1808015.09</strain>
    </source>
</reference>
<keyword evidence="2" id="KW-1185">Reference proteome</keyword>
<evidence type="ECO:0000313" key="2">
    <source>
        <dbReference type="Proteomes" id="UP000323506"/>
    </source>
</evidence>
<sequence>MEVFGDGWVGKTLPSSFPSIVFVIIYAMKLILPAPPIPNISAASLCPLCLSSNKYLGLSENKKEEEGKGESGVGSNRYGGYGQVCVFLRHNSSQHLPYPSFPTVAPLPYLFSEMSPSISRSVILGVYYFVAVFSKKSTAIDAFHK</sequence>
<accession>A0A5D2DJA7</accession>
<evidence type="ECO:0000313" key="1">
    <source>
        <dbReference type="EMBL" id="TYG80406.1"/>
    </source>
</evidence>
<name>A0A5D2DJA7_GOSDA</name>
<proteinExistence type="predicted"/>
<gene>
    <name evidence="1" type="ORF">ES288_D02G214000v1</name>
</gene>
<dbReference type="EMBL" id="CM017702">
    <property type="protein sequence ID" value="TYG80406.1"/>
    <property type="molecule type" value="Genomic_DNA"/>
</dbReference>
<protein>
    <submittedName>
        <fullName evidence="1">Uncharacterized protein</fullName>
    </submittedName>
</protein>
<organism evidence="1 2">
    <name type="scientific">Gossypium darwinii</name>
    <name type="common">Darwin's cotton</name>
    <name type="synonym">Gossypium barbadense var. darwinii</name>
    <dbReference type="NCBI Taxonomy" id="34276"/>
    <lineage>
        <taxon>Eukaryota</taxon>
        <taxon>Viridiplantae</taxon>
        <taxon>Streptophyta</taxon>
        <taxon>Embryophyta</taxon>
        <taxon>Tracheophyta</taxon>
        <taxon>Spermatophyta</taxon>
        <taxon>Magnoliopsida</taxon>
        <taxon>eudicotyledons</taxon>
        <taxon>Gunneridae</taxon>
        <taxon>Pentapetalae</taxon>
        <taxon>rosids</taxon>
        <taxon>malvids</taxon>
        <taxon>Malvales</taxon>
        <taxon>Malvaceae</taxon>
        <taxon>Malvoideae</taxon>
        <taxon>Gossypium</taxon>
    </lineage>
</organism>